<keyword evidence="9" id="KW-1185">Reference proteome</keyword>
<reference evidence="8 9" key="1">
    <citation type="submission" date="2017-06" db="EMBL/GenBank/DDBJ databases">
        <authorList>
            <person name="Kim H.J."/>
            <person name="Triplett B.A."/>
        </authorList>
    </citation>
    <scope>NUCLEOTIDE SEQUENCE [LARGE SCALE GENOMIC DNA]</scope>
    <source>
        <strain evidence="8 9">DS15</strain>
    </source>
</reference>
<accession>A0A239ISG8</accession>
<organism evidence="8 9">
    <name type="scientific">Sphingopyxis indica</name>
    <dbReference type="NCBI Taxonomy" id="436663"/>
    <lineage>
        <taxon>Bacteria</taxon>
        <taxon>Pseudomonadati</taxon>
        <taxon>Pseudomonadota</taxon>
        <taxon>Alphaproteobacteria</taxon>
        <taxon>Sphingomonadales</taxon>
        <taxon>Sphingomonadaceae</taxon>
        <taxon>Sphingopyxis</taxon>
    </lineage>
</organism>
<dbReference type="EMBL" id="FZPA01000008">
    <property type="protein sequence ID" value="SNS96138.1"/>
    <property type="molecule type" value="Genomic_DNA"/>
</dbReference>
<sequence length="430" mass="44885">MSGPGGERAEAGEPVAGLPQDPAARPNTGEEPEAAPVTAPRPVHDGQAFRLRGDPPSVMRLSRKALASVGAVACLSIGGALVYALLPARHADAPNLVETESRNKADNVTAAPASYDKVPKLGQPLPGDLGRPILSAQQNGQPVPAPPMGTPAPQSVDPRIAAAEQARQRIVQERDTARTSRLFLGEAMSGARASAASAEQAMPPASVGIATNPAPAPTGKRGFMAVAADRSTASDERIAPPVSPYIVQAGSVIPAALITGIQSDLPGQIAAQVTQNVYDSPTGRILLIPQGSRLIGEYDSEVSAGQSRVLLAWDRLILPGGRSILLDRQPGADASGMAGIRDRVNYHWGSMLKAALISTLLGVGTELTTDSDDALVEALRYGTQDTINQTGRQVVQRQLGIPPTLTIRPGHVLHVIVTRDLVLEPPREEQ</sequence>
<dbReference type="InterPro" id="IPR042217">
    <property type="entry name" value="T4SS_VirB10/TrbI"/>
</dbReference>
<keyword evidence="5 7" id="KW-0472">Membrane</keyword>
<dbReference type="AlphaFoldDB" id="A0A239ISG8"/>
<comment type="similarity">
    <text evidence="2">Belongs to the TrbI/VirB10 family.</text>
</comment>
<evidence type="ECO:0000256" key="2">
    <source>
        <dbReference type="ARBA" id="ARBA00010265"/>
    </source>
</evidence>
<evidence type="ECO:0000256" key="1">
    <source>
        <dbReference type="ARBA" id="ARBA00004167"/>
    </source>
</evidence>
<evidence type="ECO:0000256" key="3">
    <source>
        <dbReference type="ARBA" id="ARBA00022692"/>
    </source>
</evidence>
<evidence type="ECO:0000256" key="7">
    <source>
        <dbReference type="SAM" id="Phobius"/>
    </source>
</evidence>
<dbReference type="Proteomes" id="UP000198339">
    <property type="component" value="Unassembled WGS sequence"/>
</dbReference>
<dbReference type="GO" id="GO:0016020">
    <property type="term" value="C:membrane"/>
    <property type="evidence" value="ECO:0007669"/>
    <property type="project" value="UniProtKB-SubCell"/>
</dbReference>
<dbReference type="RefSeq" id="WP_089216229.1">
    <property type="nucleotide sequence ID" value="NZ_FZPA01000008.1"/>
</dbReference>
<evidence type="ECO:0000313" key="8">
    <source>
        <dbReference type="EMBL" id="SNS96138.1"/>
    </source>
</evidence>
<dbReference type="Pfam" id="PF03743">
    <property type="entry name" value="TrbI"/>
    <property type="match status" value="1"/>
</dbReference>
<evidence type="ECO:0000313" key="9">
    <source>
        <dbReference type="Proteomes" id="UP000198339"/>
    </source>
</evidence>
<keyword evidence="4 7" id="KW-1133">Transmembrane helix</keyword>
<evidence type="ECO:0000256" key="5">
    <source>
        <dbReference type="ARBA" id="ARBA00023136"/>
    </source>
</evidence>
<dbReference type="OrthoDB" id="9807354at2"/>
<proteinExistence type="inferred from homology"/>
<protein>
    <submittedName>
        <fullName evidence="8">Type IV secretion system protein VirB10</fullName>
    </submittedName>
</protein>
<dbReference type="Gene3D" id="2.40.128.260">
    <property type="entry name" value="Type IV secretion system, VirB10/TraB/TrbI"/>
    <property type="match status" value="1"/>
</dbReference>
<evidence type="ECO:0000256" key="6">
    <source>
        <dbReference type="SAM" id="MobiDB-lite"/>
    </source>
</evidence>
<evidence type="ECO:0000256" key="4">
    <source>
        <dbReference type="ARBA" id="ARBA00022989"/>
    </source>
</evidence>
<gene>
    <name evidence="8" type="ORF">SAMN06295955_108120</name>
</gene>
<dbReference type="CDD" id="cd16429">
    <property type="entry name" value="VirB10"/>
    <property type="match status" value="1"/>
</dbReference>
<feature type="region of interest" description="Disordered" evidence="6">
    <location>
        <begin position="1"/>
        <end position="55"/>
    </location>
</feature>
<name>A0A239ISG8_9SPHN</name>
<feature type="transmembrane region" description="Helical" evidence="7">
    <location>
        <begin position="65"/>
        <end position="86"/>
    </location>
</feature>
<keyword evidence="3 7" id="KW-0812">Transmembrane</keyword>
<dbReference type="InterPro" id="IPR005498">
    <property type="entry name" value="T4SS_VirB10/TraB/TrbI"/>
</dbReference>
<comment type="subcellular location">
    <subcellularLocation>
        <location evidence="1">Membrane</location>
        <topology evidence="1">Single-pass membrane protein</topology>
    </subcellularLocation>
</comment>